<gene>
    <name evidence="3" type="ORF">ACFSYJ_33495</name>
</gene>
<dbReference type="EMBL" id="JBHUKU010000021">
    <property type="protein sequence ID" value="MFD2463570.1"/>
    <property type="molecule type" value="Genomic_DNA"/>
</dbReference>
<dbReference type="Pfam" id="PF01613">
    <property type="entry name" value="Flavin_Reduct"/>
    <property type="match status" value="1"/>
</dbReference>
<dbReference type="SUPFAM" id="SSF50475">
    <property type="entry name" value="FMN-binding split barrel"/>
    <property type="match status" value="1"/>
</dbReference>
<dbReference type="PANTHER" id="PTHR30466:SF1">
    <property type="entry name" value="FMN REDUCTASE (NADH) RUTF"/>
    <property type="match status" value="1"/>
</dbReference>
<proteinExistence type="predicted"/>
<protein>
    <submittedName>
        <fullName evidence="3">Flavin reductase family protein</fullName>
        <ecNumber evidence="3">1.-.-.-</ecNumber>
    </submittedName>
</protein>
<sequence length="194" mass="20918">MTPVPRTHLDIPPGVLGSCIDGDRFRAIMSAFPSGVTVVTTVDEQDRPLGLTCSAACSVSQTPPLLLTCLHSASRVLTAILAGRRLLVNFLRDNREATSTRFATRQEDRFSSVAWRPAPGSGLPWLYRDTIAYADCALVGALDAGDHTVLLGAIVDGQAPEETFGPLMYWRRQYGRWPVGEDAVTAALTMATEG</sequence>
<dbReference type="SMART" id="SM00903">
    <property type="entry name" value="Flavin_Reduct"/>
    <property type="match status" value="1"/>
</dbReference>
<comment type="caution">
    <text evidence="3">The sequence shown here is derived from an EMBL/GenBank/DDBJ whole genome shotgun (WGS) entry which is preliminary data.</text>
</comment>
<dbReference type="InterPro" id="IPR012349">
    <property type="entry name" value="Split_barrel_FMN-bd"/>
</dbReference>
<dbReference type="Proteomes" id="UP001597419">
    <property type="component" value="Unassembled WGS sequence"/>
</dbReference>
<evidence type="ECO:0000313" key="4">
    <source>
        <dbReference type="Proteomes" id="UP001597419"/>
    </source>
</evidence>
<evidence type="ECO:0000259" key="2">
    <source>
        <dbReference type="SMART" id="SM00903"/>
    </source>
</evidence>
<evidence type="ECO:0000313" key="3">
    <source>
        <dbReference type="EMBL" id="MFD2463570.1"/>
    </source>
</evidence>
<organism evidence="3 4">
    <name type="scientific">Amycolatopsis samaneae</name>
    <dbReference type="NCBI Taxonomy" id="664691"/>
    <lineage>
        <taxon>Bacteria</taxon>
        <taxon>Bacillati</taxon>
        <taxon>Actinomycetota</taxon>
        <taxon>Actinomycetes</taxon>
        <taxon>Pseudonocardiales</taxon>
        <taxon>Pseudonocardiaceae</taxon>
        <taxon>Amycolatopsis</taxon>
    </lineage>
</organism>
<dbReference type="InterPro" id="IPR002563">
    <property type="entry name" value="Flavin_Rdtase-like_dom"/>
</dbReference>
<accession>A0ABW5GRV2</accession>
<dbReference type="RefSeq" id="WP_345400578.1">
    <property type="nucleotide sequence ID" value="NZ_BAABHG010000011.1"/>
</dbReference>
<name>A0ABW5GRV2_9PSEU</name>
<evidence type="ECO:0000256" key="1">
    <source>
        <dbReference type="ARBA" id="ARBA00023002"/>
    </source>
</evidence>
<keyword evidence="4" id="KW-1185">Reference proteome</keyword>
<keyword evidence="1 3" id="KW-0560">Oxidoreductase</keyword>
<dbReference type="Gene3D" id="2.30.110.10">
    <property type="entry name" value="Electron Transport, Fmn-binding Protein, Chain A"/>
    <property type="match status" value="1"/>
</dbReference>
<reference evidence="4" key="1">
    <citation type="journal article" date="2019" name="Int. J. Syst. Evol. Microbiol.">
        <title>The Global Catalogue of Microorganisms (GCM) 10K type strain sequencing project: providing services to taxonomists for standard genome sequencing and annotation.</title>
        <authorList>
            <consortium name="The Broad Institute Genomics Platform"/>
            <consortium name="The Broad Institute Genome Sequencing Center for Infectious Disease"/>
            <person name="Wu L."/>
            <person name="Ma J."/>
        </authorList>
    </citation>
    <scope>NUCLEOTIDE SEQUENCE [LARGE SCALE GENOMIC DNA]</scope>
    <source>
        <strain evidence="4">CGMCC 4.7643</strain>
    </source>
</reference>
<dbReference type="PANTHER" id="PTHR30466">
    <property type="entry name" value="FLAVIN REDUCTASE"/>
    <property type="match status" value="1"/>
</dbReference>
<dbReference type="EC" id="1.-.-.-" evidence="3"/>
<dbReference type="GO" id="GO:0016491">
    <property type="term" value="F:oxidoreductase activity"/>
    <property type="evidence" value="ECO:0007669"/>
    <property type="project" value="UniProtKB-KW"/>
</dbReference>
<feature type="domain" description="Flavin reductase like" evidence="2">
    <location>
        <begin position="29"/>
        <end position="176"/>
    </location>
</feature>
<dbReference type="InterPro" id="IPR050268">
    <property type="entry name" value="NADH-dep_flavin_reductase"/>
</dbReference>